<name>A0A516G694_9MICO</name>
<dbReference type="InterPro" id="IPR011009">
    <property type="entry name" value="Kinase-like_dom_sf"/>
</dbReference>
<organism evidence="2 3">
    <name type="scientific">Ornithinimicrobium ciconiae</name>
    <dbReference type="NCBI Taxonomy" id="2594265"/>
    <lineage>
        <taxon>Bacteria</taxon>
        <taxon>Bacillati</taxon>
        <taxon>Actinomycetota</taxon>
        <taxon>Actinomycetes</taxon>
        <taxon>Micrococcales</taxon>
        <taxon>Ornithinimicrobiaceae</taxon>
        <taxon>Ornithinimicrobium</taxon>
    </lineage>
</organism>
<dbReference type="EMBL" id="CP041616">
    <property type="protein sequence ID" value="QDO87046.1"/>
    <property type="molecule type" value="Genomic_DNA"/>
</dbReference>
<accession>A0A516G694</accession>
<dbReference type="InterPro" id="IPR002575">
    <property type="entry name" value="Aminoglycoside_PTrfase"/>
</dbReference>
<dbReference type="AlphaFoldDB" id="A0A516G694"/>
<evidence type="ECO:0000313" key="3">
    <source>
        <dbReference type="Proteomes" id="UP000315395"/>
    </source>
</evidence>
<gene>
    <name evidence="2" type="ORF">FNH13_00860</name>
</gene>
<proteinExistence type="predicted"/>
<dbReference type="GO" id="GO:0016740">
    <property type="term" value="F:transferase activity"/>
    <property type="evidence" value="ECO:0007669"/>
    <property type="project" value="UniProtKB-KW"/>
</dbReference>
<evidence type="ECO:0000259" key="1">
    <source>
        <dbReference type="Pfam" id="PF01636"/>
    </source>
</evidence>
<dbReference type="Pfam" id="PF01636">
    <property type="entry name" value="APH"/>
    <property type="match status" value="1"/>
</dbReference>
<dbReference type="OrthoDB" id="3677467at2"/>
<sequence>MPFVRDPTESLRRFWGLESALVSPLGGGMNSRTWSVVHQGSAYVAKSVSSAGVADLLAGCQVATTLAEAGLVTGRPVPTRDGRLVVTDPALALLEHVPGRELDGDAHDEQEWIANTLARVHAANSPTSGPGVATFAPDWLSPLMPGVAAHPWLPVAIETVRAETDPLIVTWSVLHTDPAPEAFIHDDRTGVTGLVDWAGARRGPVLYDIASAVMYLGGTQHAAAFLARYQSQGLLGVEEWLHIDVFRRFREVVQGVYFAGRLAAPELTGVIDQAENEKGLFDARRRLAELGIDSG</sequence>
<keyword evidence="3" id="KW-1185">Reference proteome</keyword>
<reference evidence="2 3" key="1">
    <citation type="submission" date="2019-07" db="EMBL/GenBank/DDBJ databases">
        <title>complete genome sequencing of Ornithinimicrobium sp. H23M54.</title>
        <authorList>
            <person name="Bae J.-W."/>
            <person name="Lee S.-Y."/>
        </authorList>
    </citation>
    <scope>NUCLEOTIDE SEQUENCE [LARGE SCALE GENOMIC DNA]</scope>
    <source>
        <strain evidence="2 3">H23M54</strain>
    </source>
</reference>
<dbReference type="RefSeq" id="WP_143781708.1">
    <property type="nucleotide sequence ID" value="NZ_CP041616.1"/>
</dbReference>
<dbReference type="SUPFAM" id="SSF56112">
    <property type="entry name" value="Protein kinase-like (PK-like)"/>
    <property type="match status" value="1"/>
</dbReference>
<dbReference type="KEGG" id="orz:FNH13_00860"/>
<protein>
    <submittedName>
        <fullName evidence="2">Phosphotransferase</fullName>
    </submittedName>
</protein>
<dbReference type="Proteomes" id="UP000315395">
    <property type="component" value="Chromosome"/>
</dbReference>
<evidence type="ECO:0000313" key="2">
    <source>
        <dbReference type="EMBL" id="QDO87046.1"/>
    </source>
</evidence>
<feature type="domain" description="Aminoglycoside phosphotransferase" evidence="1">
    <location>
        <begin position="22"/>
        <end position="234"/>
    </location>
</feature>
<keyword evidence="2" id="KW-0808">Transferase</keyword>
<dbReference type="Gene3D" id="3.90.1200.10">
    <property type="match status" value="1"/>
</dbReference>